<feature type="binding site" evidence="10">
    <location>
        <position position="388"/>
    </location>
    <ligand>
        <name>Zn(2+)</name>
        <dbReference type="ChEBI" id="CHEBI:29105"/>
    </ligand>
</feature>
<keyword evidence="5 10" id="KW-0862">Zinc</keyword>
<accession>A0AAW4WLF7</accession>
<feature type="binding site" evidence="10">
    <location>
        <position position="123"/>
    </location>
    <ligand>
        <name>NAD(+)</name>
        <dbReference type="ChEBI" id="CHEBI:57540"/>
    </ligand>
</feature>
<comment type="similarity">
    <text evidence="10">Belongs to the NAD-dependent DNA ligase family. LigA subfamily.</text>
</comment>
<feature type="active site" description="N6-AMP-lysine intermediate" evidence="10">
    <location>
        <position position="102"/>
    </location>
</feature>
<keyword evidence="1 10" id="KW-0436">Ligase</keyword>
<dbReference type="SMART" id="SM00292">
    <property type="entry name" value="BRCT"/>
    <property type="match status" value="1"/>
</dbReference>
<dbReference type="EMBL" id="JAJEQW010000003">
    <property type="protein sequence ID" value="MCC2241509.1"/>
    <property type="molecule type" value="Genomic_DNA"/>
</dbReference>
<evidence type="ECO:0000256" key="4">
    <source>
        <dbReference type="ARBA" id="ARBA00022763"/>
    </source>
</evidence>
<dbReference type="InterPro" id="IPR013839">
    <property type="entry name" value="DNAligase_adenylation"/>
</dbReference>
<keyword evidence="6 10" id="KW-0520">NAD</keyword>
<feature type="binding site" evidence="10">
    <location>
        <position position="415"/>
    </location>
    <ligand>
        <name>Zn(2+)</name>
        <dbReference type="ChEBI" id="CHEBI:29105"/>
    </ligand>
</feature>
<dbReference type="SUPFAM" id="SSF47781">
    <property type="entry name" value="RuvA domain 2-like"/>
    <property type="match status" value="1"/>
</dbReference>
<evidence type="ECO:0000313" key="13">
    <source>
        <dbReference type="Proteomes" id="UP001198893"/>
    </source>
</evidence>
<dbReference type="GO" id="GO:0046872">
    <property type="term" value="F:metal ion binding"/>
    <property type="evidence" value="ECO:0007669"/>
    <property type="project" value="UniProtKB-KW"/>
</dbReference>
<dbReference type="GO" id="GO:0006281">
    <property type="term" value="P:DNA repair"/>
    <property type="evidence" value="ECO:0007669"/>
    <property type="project" value="UniProtKB-KW"/>
</dbReference>
<evidence type="ECO:0000256" key="6">
    <source>
        <dbReference type="ARBA" id="ARBA00023027"/>
    </source>
</evidence>
<keyword evidence="8 10" id="KW-0464">Manganese</keyword>
<proteinExistence type="inferred from homology"/>
<comment type="cofactor">
    <cofactor evidence="10">
        <name>Mg(2+)</name>
        <dbReference type="ChEBI" id="CHEBI:18420"/>
    </cofactor>
    <cofactor evidence="10">
        <name>Mn(2+)</name>
        <dbReference type="ChEBI" id="CHEBI:29035"/>
    </cofactor>
</comment>
<dbReference type="CDD" id="cd17748">
    <property type="entry name" value="BRCT_DNA_ligase_like"/>
    <property type="match status" value="1"/>
</dbReference>
<keyword evidence="4 10" id="KW-0227">DNA damage</keyword>
<protein>
    <recommendedName>
        <fullName evidence="10">DNA ligase</fullName>
        <ecNumber evidence="10">6.5.1.2</ecNumber>
    </recommendedName>
    <alternativeName>
        <fullName evidence="10">Polydeoxyribonucleotide synthase [NAD(+)]</fullName>
    </alternativeName>
</protein>
<feature type="binding site" evidence="10">
    <location>
        <position position="298"/>
    </location>
    <ligand>
        <name>NAD(+)</name>
        <dbReference type="ChEBI" id="CHEBI:57540"/>
    </ligand>
</feature>
<dbReference type="PROSITE" id="PS50172">
    <property type="entry name" value="BRCT"/>
    <property type="match status" value="1"/>
</dbReference>
<dbReference type="SUPFAM" id="SSF52113">
    <property type="entry name" value="BRCT domain"/>
    <property type="match status" value="1"/>
</dbReference>
<evidence type="ECO:0000256" key="8">
    <source>
        <dbReference type="ARBA" id="ARBA00023211"/>
    </source>
</evidence>
<evidence type="ECO:0000313" key="12">
    <source>
        <dbReference type="EMBL" id="MCC2241509.1"/>
    </source>
</evidence>
<dbReference type="SUPFAM" id="SSF56091">
    <property type="entry name" value="DNA ligase/mRNA capping enzyme, catalytic domain"/>
    <property type="match status" value="1"/>
</dbReference>
<evidence type="ECO:0000256" key="3">
    <source>
        <dbReference type="ARBA" id="ARBA00022723"/>
    </source>
</evidence>
<feature type="binding site" evidence="10">
    <location>
        <position position="410"/>
    </location>
    <ligand>
        <name>Zn(2+)</name>
        <dbReference type="ChEBI" id="CHEBI:29105"/>
    </ligand>
</feature>
<evidence type="ECO:0000256" key="5">
    <source>
        <dbReference type="ARBA" id="ARBA00022833"/>
    </source>
</evidence>
<evidence type="ECO:0000256" key="1">
    <source>
        <dbReference type="ARBA" id="ARBA00022598"/>
    </source>
</evidence>
<dbReference type="Pfam" id="PF03120">
    <property type="entry name" value="OB_DNA_ligase"/>
    <property type="match status" value="1"/>
</dbReference>
<feature type="binding site" evidence="10">
    <location>
        <position position="157"/>
    </location>
    <ligand>
        <name>NAD(+)</name>
        <dbReference type="ChEBI" id="CHEBI:57540"/>
    </ligand>
</feature>
<dbReference type="HAMAP" id="MF_01588">
    <property type="entry name" value="DNA_ligase_A"/>
    <property type="match status" value="1"/>
</dbReference>
<dbReference type="SUPFAM" id="SSF50249">
    <property type="entry name" value="Nucleic acid-binding proteins"/>
    <property type="match status" value="1"/>
</dbReference>
<comment type="function">
    <text evidence="10">DNA ligase that catalyzes the formation of phosphodiester linkages between 5'-phosphoryl and 3'-hydroxyl groups in double-stranded DNA using NAD as a coenzyme and as the energy source for the reaction. It is essential for DNA replication and repair of damaged DNA.</text>
</comment>
<dbReference type="InterPro" id="IPR010994">
    <property type="entry name" value="RuvA_2-like"/>
</dbReference>
<evidence type="ECO:0000256" key="10">
    <source>
        <dbReference type="HAMAP-Rule" id="MF_01588"/>
    </source>
</evidence>
<evidence type="ECO:0000259" key="11">
    <source>
        <dbReference type="PROSITE" id="PS50172"/>
    </source>
</evidence>
<dbReference type="Gene3D" id="3.40.50.10190">
    <property type="entry name" value="BRCT domain"/>
    <property type="match status" value="1"/>
</dbReference>
<feature type="domain" description="BRCT" evidence="11">
    <location>
        <begin position="582"/>
        <end position="657"/>
    </location>
</feature>
<gene>
    <name evidence="10 12" type="primary">ligA</name>
    <name evidence="12" type="ORF">LKD47_04205</name>
</gene>
<dbReference type="GO" id="GO:0003911">
    <property type="term" value="F:DNA ligase (NAD+) activity"/>
    <property type="evidence" value="ECO:0007669"/>
    <property type="project" value="UniProtKB-UniRule"/>
</dbReference>
<evidence type="ECO:0000256" key="7">
    <source>
        <dbReference type="ARBA" id="ARBA00023204"/>
    </source>
</evidence>
<feature type="binding site" evidence="10">
    <location>
        <begin position="78"/>
        <end position="79"/>
    </location>
    <ligand>
        <name>NAD(+)</name>
        <dbReference type="ChEBI" id="CHEBI:57540"/>
    </ligand>
</feature>
<comment type="catalytic activity">
    <reaction evidence="9 10">
        <text>NAD(+) + (deoxyribonucleotide)n-3'-hydroxyl + 5'-phospho-(deoxyribonucleotide)m = (deoxyribonucleotide)n+m + AMP + beta-nicotinamide D-nucleotide.</text>
        <dbReference type="EC" id="6.5.1.2"/>
    </reaction>
</comment>
<dbReference type="Gene3D" id="2.40.50.140">
    <property type="entry name" value="Nucleic acid-binding proteins"/>
    <property type="match status" value="1"/>
</dbReference>
<comment type="caution">
    <text evidence="10">Lacks conserved residue(s) required for the propagation of feature annotation.</text>
</comment>
<dbReference type="InterPro" id="IPR001679">
    <property type="entry name" value="DNA_ligase"/>
</dbReference>
<keyword evidence="3 10" id="KW-0479">Metal-binding</keyword>
<feature type="binding site" evidence="10">
    <location>
        <position position="391"/>
    </location>
    <ligand>
        <name>Zn(2+)</name>
        <dbReference type="ChEBI" id="CHEBI:29105"/>
    </ligand>
</feature>
<dbReference type="InterPro" id="IPR004150">
    <property type="entry name" value="NAD_DNA_ligase_OB"/>
</dbReference>
<dbReference type="AlphaFoldDB" id="A0AAW4WLF7"/>
<dbReference type="NCBIfam" id="NF005932">
    <property type="entry name" value="PRK07956.1"/>
    <property type="match status" value="1"/>
</dbReference>
<dbReference type="GO" id="GO:0006260">
    <property type="term" value="P:DNA replication"/>
    <property type="evidence" value="ECO:0007669"/>
    <property type="project" value="UniProtKB-KW"/>
</dbReference>
<dbReference type="SMART" id="SM00532">
    <property type="entry name" value="LIGANc"/>
    <property type="match status" value="1"/>
</dbReference>
<dbReference type="PIRSF" id="PIRSF001604">
    <property type="entry name" value="LigA"/>
    <property type="match status" value="1"/>
</dbReference>
<comment type="caution">
    <text evidence="12">The sequence shown here is derived from an EMBL/GenBank/DDBJ whole genome shotgun (WGS) entry which is preliminary data.</text>
</comment>
<dbReference type="InterPro" id="IPR036420">
    <property type="entry name" value="BRCT_dom_sf"/>
</dbReference>
<keyword evidence="7 10" id="KW-0234">DNA repair</keyword>
<dbReference type="Pfam" id="PF01653">
    <property type="entry name" value="DNA_ligase_aden"/>
    <property type="match status" value="1"/>
</dbReference>
<sequence length="657" mass="73502">MDEKKRIEELVKTLNEASEAYYNGQDEIMSNYEWDGMFDELTRLEEKTGYILPESPTQNAGFEESNGEREAHEYPALSLAKTKRISDLQVWAGERPVWLSWKLDGLTLVVTYDNGKLVKILTRGNGTVGSNITFMKDAIEGIPKTVKYKGHLVVRGEAAITYTDFELINDTIEDDDEKYANPRNLASGTLGLDKSNLDKVKERHIHFYAFTLVHLDETMSSWGERMDYLEKLGFTTVAHELTDAKGLEEVVERWTKKVENGEMDIPVDGLVICYEDNDYAQTGSVTGHHASRAGYAFKWQDVSAETTLKYVEWSCAASTISPVAVFEPVALEGTTVSRASLCNISEMERLGIGEDGKTTLDIIKANKIIPKCIGVKKKEGTFTIPEFCPVCHARTEIRISEHSGTKTLHCTNPDCTAKHVKKFSRFVSKPGMDIDGLSIQTMLKFMNLGYIHYFEDIYTLKNHADEIRSLDGFGEKSCNNMLQAIEKSKNVDPVHFIYALCIPQIGTDAGKKMIAALGTGGFFQKLHAGEGFEDIDGIGPERSTSMLDWYRQNQNRHTVAALEEILNIAEVEPKVTEGGTCEGLTFVITGDVHQFKNRTEFKEYVESQNGSVTGSVSKKTDYLVNNDIESTSSKNQKAKSLGIPIISEDMFVERFGK</sequence>
<dbReference type="InterPro" id="IPR001357">
    <property type="entry name" value="BRCT_dom"/>
</dbReference>
<evidence type="ECO:0000256" key="2">
    <source>
        <dbReference type="ARBA" id="ARBA00022705"/>
    </source>
</evidence>
<keyword evidence="2 10" id="KW-0235">DNA replication</keyword>
<reference evidence="12" key="1">
    <citation type="submission" date="2021-10" db="EMBL/GenBank/DDBJ databases">
        <title>Anaerobic single-cell dispensing facilitates the cultivation of human gut bacteria.</title>
        <authorList>
            <person name="Afrizal A."/>
        </authorList>
    </citation>
    <scope>NUCLEOTIDE SEQUENCE</scope>
    <source>
        <strain evidence="12">CLA-AA-H204</strain>
    </source>
</reference>
<dbReference type="Proteomes" id="UP001198893">
    <property type="component" value="Unassembled WGS sequence"/>
</dbReference>
<organism evidence="12 13">
    <name type="scientific">Roseburia amylophila</name>
    <dbReference type="NCBI Taxonomy" id="2981794"/>
    <lineage>
        <taxon>Bacteria</taxon>
        <taxon>Bacillati</taxon>
        <taxon>Bacillota</taxon>
        <taxon>Clostridia</taxon>
        <taxon>Lachnospirales</taxon>
        <taxon>Lachnospiraceae</taxon>
        <taxon>Roseburia</taxon>
    </lineage>
</organism>
<dbReference type="InterPro" id="IPR012340">
    <property type="entry name" value="NA-bd_OB-fold"/>
</dbReference>
<dbReference type="Pfam" id="PF00533">
    <property type="entry name" value="BRCT"/>
    <property type="match status" value="1"/>
</dbReference>
<evidence type="ECO:0000256" key="9">
    <source>
        <dbReference type="ARBA" id="ARBA00034005"/>
    </source>
</evidence>
<dbReference type="Gene3D" id="3.30.470.30">
    <property type="entry name" value="DNA ligase/mRNA capping enzyme"/>
    <property type="match status" value="1"/>
</dbReference>
<dbReference type="RefSeq" id="WP_227709764.1">
    <property type="nucleotide sequence ID" value="NZ_JAJEQW010000003.1"/>
</dbReference>
<dbReference type="EC" id="6.5.1.2" evidence="10"/>
<name>A0AAW4WLF7_9FIRM</name>
<dbReference type="Gene3D" id="1.10.287.610">
    <property type="entry name" value="Helix hairpin bin"/>
    <property type="match status" value="1"/>
</dbReference>
<dbReference type="InterPro" id="IPR013840">
    <property type="entry name" value="DNAligase_N"/>
</dbReference>
<keyword evidence="10" id="KW-0460">Magnesium</keyword>
<dbReference type="Gene3D" id="1.10.150.20">
    <property type="entry name" value="5' to 3' exonuclease, C-terminal subdomain"/>
    <property type="match status" value="2"/>
</dbReference>